<dbReference type="EMBL" id="CADCTK010000779">
    <property type="protein sequence ID" value="CAA9280505.1"/>
    <property type="molecule type" value="Genomic_DNA"/>
</dbReference>
<dbReference type="Pfam" id="PF00327">
    <property type="entry name" value="Ribosomal_L30"/>
    <property type="match status" value="1"/>
</dbReference>
<evidence type="ECO:0000259" key="8">
    <source>
        <dbReference type="Pfam" id="PF00327"/>
    </source>
</evidence>
<accession>A0A6J4JIX8</accession>
<evidence type="ECO:0000256" key="1">
    <source>
        <dbReference type="ARBA" id="ARBA00007594"/>
    </source>
</evidence>
<gene>
    <name evidence="5" type="primary">rpmD</name>
    <name evidence="9" type="ORF">AVDCRST_MAG26-3339</name>
</gene>
<evidence type="ECO:0000256" key="4">
    <source>
        <dbReference type="ARBA" id="ARBA00023274"/>
    </source>
</evidence>
<evidence type="ECO:0000256" key="5">
    <source>
        <dbReference type="HAMAP-Rule" id="MF_01371"/>
    </source>
</evidence>
<dbReference type="Gene3D" id="3.30.1390.20">
    <property type="entry name" value="Ribosomal protein L30, ferredoxin-like fold domain"/>
    <property type="match status" value="1"/>
</dbReference>
<dbReference type="HAMAP" id="MF_01371_B">
    <property type="entry name" value="Ribosomal_uL30_B"/>
    <property type="match status" value="1"/>
</dbReference>
<dbReference type="NCBIfam" id="TIGR01308">
    <property type="entry name" value="rpmD_bact"/>
    <property type="match status" value="1"/>
</dbReference>
<keyword evidence="4 5" id="KW-0687">Ribonucleoprotein</keyword>
<dbReference type="GO" id="GO:0022625">
    <property type="term" value="C:cytosolic large ribosomal subunit"/>
    <property type="evidence" value="ECO:0007669"/>
    <property type="project" value="TreeGrafter"/>
</dbReference>
<proteinExistence type="inferred from homology"/>
<comment type="subunit">
    <text evidence="2 5">Part of the 50S ribosomal subunit.</text>
</comment>
<dbReference type="PANTHER" id="PTHR15892:SF2">
    <property type="entry name" value="LARGE RIBOSOMAL SUBUNIT PROTEIN UL30M"/>
    <property type="match status" value="1"/>
</dbReference>
<dbReference type="InterPro" id="IPR016082">
    <property type="entry name" value="Ribosomal_uL30_ferredoxin-like"/>
</dbReference>
<evidence type="ECO:0000256" key="3">
    <source>
        <dbReference type="ARBA" id="ARBA00022980"/>
    </source>
</evidence>
<sequence>MAQLRVTYTKSTIGYSHDQKRTITSLGLRRLNQSVLLPDNPAVRGMVFKVRHLVTVEEVGGETAPAAASHRSRTYGTGGD</sequence>
<feature type="region of interest" description="Disordered" evidence="7">
    <location>
        <begin position="61"/>
        <end position="80"/>
    </location>
</feature>
<dbReference type="FunFam" id="3.30.1390.20:FF:000001">
    <property type="entry name" value="50S ribosomal protein L30"/>
    <property type="match status" value="1"/>
</dbReference>
<evidence type="ECO:0000256" key="2">
    <source>
        <dbReference type="ARBA" id="ARBA00011838"/>
    </source>
</evidence>
<feature type="domain" description="Large ribosomal subunit protein uL30-like ferredoxin-like fold" evidence="8">
    <location>
        <begin position="4"/>
        <end position="54"/>
    </location>
</feature>
<dbReference type="AlphaFoldDB" id="A0A6J4JIX8"/>
<dbReference type="GO" id="GO:0003735">
    <property type="term" value="F:structural constituent of ribosome"/>
    <property type="evidence" value="ECO:0007669"/>
    <property type="project" value="InterPro"/>
</dbReference>
<dbReference type="PANTHER" id="PTHR15892">
    <property type="entry name" value="MITOCHONDRIAL RIBOSOMAL PROTEIN L30"/>
    <property type="match status" value="1"/>
</dbReference>
<reference evidence="9" key="1">
    <citation type="submission" date="2020-02" db="EMBL/GenBank/DDBJ databases">
        <authorList>
            <person name="Meier V. D."/>
        </authorList>
    </citation>
    <scope>NUCLEOTIDE SEQUENCE</scope>
    <source>
        <strain evidence="9">AVDCRST_MAG26</strain>
    </source>
</reference>
<comment type="similarity">
    <text evidence="1 5 6">Belongs to the universal ribosomal protein uL30 family.</text>
</comment>
<dbReference type="InterPro" id="IPR036919">
    <property type="entry name" value="Ribo_uL30_ferredoxin-like_sf"/>
</dbReference>
<dbReference type="SUPFAM" id="SSF55129">
    <property type="entry name" value="Ribosomal protein L30p/L7e"/>
    <property type="match status" value="1"/>
</dbReference>
<name>A0A6J4JIX8_9CHLR</name>
<evidence type="ECO:0000256" key="7">
    <source>
        <dbReference type="SAM" id="MobiDB-lite"/>
    </source>
</evidence>
<evidence type="ECO:0000313" key="9">
    <source>
        <dbReference type="EMBL" id="CAA9280505.1"/>
    </source>
</evidence>
<protein>
    <recommendedName>
        <fullName evidence="5">Large ribosomal subunit protein uL30</fullName>
    </recommendedName>
</protein>
<dbReference type="PROSITE" id="PS00634">
    <property type="entry name" value="RIBOSOMAL_L30"/>
    <property type="match status" value="1"/>
</dbReference>
<evidence type="ECO:0000256" key="6">
    <source>
        <dbReference type="RuleBase" id="RU003734"/>
    </source>
</evidence>
<dbReference type="CDD" id="cd01658">
    <property type="entry name" value="Ribosomal_L30"/>
    <property type="match status" value="1"/>
</dbReference>
<organism evidence="9">
    <name type="scientific">uncultured Chloroflexia bacterium</name>
    <dbReference type="NCBI Taxonomy" id="1672391"/>
    <lineage>
        <taxon>Bacteria</taxon>
        <taxon>Bacillati</taxon>
        <taxon>Chloroflexota</taxon>
        <taxon>Chloroflexia</taxon>
        <taxon>environmental samples</taxon>
    </lineage>
</organism>
<keyword evidence="3 5" id="KW-0689">Ribosomal protein</keyword>
<dbReference type="InterPro" id="IPR005996">
    <property type="entry name" value="Ribosomal_uL30_bac-type"/>
</dbReference>
<dbReference type="InterPro" id="IPR018038">
    <property type="entry name" value="Ribosomal_uL30_CS"/>
</dbReference>
<dbReference type="GO" id="GO:0006412">
    <property type="term" value="P:translation"/>
    <property type="evidence" value="ECO:0007669"/>
    <property type="project" value="UniProtKB-UniRule"/>
</dbReference>